<dbReference type="GO" id="GO:0006351">
    <property type="term" value="P:DNA-templated transcription"/>
    <property type="evidence" value="ECO:0007669"/>
    <property type="project" value="InterPro"/>
</dbReference>
<feature type="domain" description="Xylanolytic transcriptional activator regulatory" evidence="3">
    <location>
        <begin position="328"/>
        <end position="401"/>
    </location>
</feature>
<evidence type="ECO:0000313" key="4">
    <source>
        <dbReference type="EMBL" id="OQE16103.1"/>
    </source>
</evidence>
<comment type="caution">
    <text evidence="4">The sequence shown here is derived from an EMBL/GenBank/DDBJ whole genome shotgun (WGS) entry which is preliminary data.</text>
</comment>
<keyword evidence="1" id="KW-0539">Nucleus</keyword>
<dbReference type="GO" id="GO:0008270">
    <property type="term" value="F:zinc ion binding"/>
    <property type="evidence" value="ECO:0007669"/>
    <property type="project" value="InterPro"/>
</dbReference>
<sequence length="751" mass="83982">MSSQQAVLQVIYPPSAAPSFNMDYYLNNHVSMVKKLWEPQGLEECIVTSGVKDAGYHVQTTLVWKDLESLENVKNADVARDDAKNFTNVPPYRWCDPTRPCHSCHRLGVPCIPRKRSGSDAVAPSAPEQRTNDNANSSKIANPEEETVVLPETSIIDVSTRMCTSQKLAIGVEYDTSALPGGKLSPFSFPSRQIPWQDIIGLSLPSKQSLDHLVDTFFTSVDWFMMIFHETTFRQRYEDLMTSIYIPSEDNINFLWITLLVFGLGAHYSSLTPQSTDQQLKMKQFSKEIIARIEQQFLKIIDSPDEEAVQICVLLGSFFLFNGRPTSGLGILGSGIKIAQVLRLHREPVSTEMSASRLESRRCSWWALEIFDKYAAIAFGRPCSIDDSDCDVNTISDLQSNTTDGPRQKEHLDYHRWKFRLYRIVGPFLGRRIQTNRLESVKALHEQLTSWQKELPKELRLDLYKDKDKDDSQTPSLLQMQALALQLTYDNIQIILHRSLAFGSGSSSQESQSLHLPSSALSREQLFQSALRTSNLKDYSHVLHACATTHAAMHVGICLFTAGVVLCSFAISEPLSATSEAAKNGVTNILRFQHDPLLNQHLLSAQSVRILEDLVKVLMHSEQSFIVGDNLGGSRSGQSTTEANARTRSSSQNASANLSSQSEIDRKDYETSNISQEEPPAHSDNNTNEPSNDIFDGTNFSIGPELDLLSMDSATGVMWTGGNPYLIDPNFADASQLWLWSTNPDRQPFSE</sequence>
<reference evidence="5" key="1">
    <citation type="journal article" date="2017" name="Nat. Microbiol.">
        <title>Global analysis of biosynthetic gene clusters reveals vast potential of secondary metabolite production in Penicillium species.</title>
        <authorList>
            <person name="Nielsen J.C."/>
            <person name="Grijseels S."/>
            <person name="Prigent S."/>
            <person name="Ji B."/>
            <person name="Dainat J."/>
            <person name="Nielsen K.F."/>
            <person name="Frisvad J.C."/>
            <person name="Workman M."/>
            <person name="Nielsen J."/>
        </authorList>
    </citation>
    <scope>NUCLEOTIDE SEQUENCE [LARGE SCALE GENOMIC DNA]</scope>
    <source>
        <strain evidence="5">IBT 24891</strain>
    </source>
</reference>
<dbReference type="SUPFAM" id="SSF54909">
    <property type="entry name" value="Dimeric alpha+beta barrel"/>
    <property type="match status" value="1"/>
</dbReference>
<dbReference type="SMART" id="SM00906">
    <property type="entry name" value="Fungal_trans"/>
    <property type="match status" value="1"/>
</dbReference>
<dbReference type="PANTHER" id="PTHR46910">
    <property type="entry name" value="TRANSCRIPTION FACTOR PDR1"/>
    <property type="match status" value="1"/>
</dbReference>
<dbReference type="GO" id="GO:0003700">
    <property type="term" value="F:DNA-binding transcription factor activity"/>
    <property type="evidence" value="ECO:0007669"/>
    <property type="project" value="InterPro"/>
</dbReference>
<feature type="region of interest" description="Disordered" evidence="2">
    <location>
        <begin position="116"/>
        <end position="140"/>
    </location>
</feature>
<proteinExistence type="predicted"/>
<gene>
    <name evidence="4" type="ORF">PENSTE_c025G08537</name>
</gene>
<dbReference type="AlphaFoldDB" id="A0A1V6SRA5"/>
<dbReference type="InterPro" id="IPR007219">
    <property type="entry name" value="XnlR_reg_dom"/>
</dbReference>
<dbReference type="Gene3D" id="3.30.70.100">
    <property type="match status" value="1"/>
</dbReference>
<dbReference type="Pfam" id="PF04082">
    <property type="entry name" value="Fungal_trans"/>
    <property type="match status" value="1"/>
</dbReference>
<evidence type="ECO:0000259" key="3">
    <source>
        <dbReference type="SMART" id="SM00906"/>
    </source>
</evidence>
<feature type="compositionally biased region" description="Polar residues" evidence="2">
    <location>
        <begin position="636"/>
        <end position="648"/>
    </location>
</feature>
<feature type="region of interest" description="Disordered" evidence="2">
    <location>
        <begin position="629"/>
        <end position="698"/>
    </location>
</feature>
<dbReference type="CDD" id="cd12148">
    <property type="entry name" value="fungal_TF_MHR"/>
    <property type="match status" value="1"/>
</dbReference>
<dbReference type="InterPro" id="IPR011008">
    <property type="entry name" value="Dimeric_a/b-barrel"/>
</dbReference>
<dbReference type="OrthoDB" id="3266505at2759"/>
<name>A0A1V6SRA5_9EURO</name>
<dbReference type="PANTHER" id="PTHR46910:SF8">
    <property type="entry name" value="ZN(II)2CYS6 TRANSCRIPTION FACTOR (EUROFUNG)"/>
    <property type="match status" value="1"/>
</dbReference>
<evidence type="ECO:0000256" key="1">
    <source>
        <dbReference type="ARBA" id="ARBA00023242"/>
    </source>
</evidence>
<dbReference type="Proteomes" id="UP000191285">
    <property type="component" value="Unassembled WGS sequence"/>
</dbReference>
<keyword evidence="5" id="KW-1185">Reference proteome</keyword>
<evidence type="ECO:0000256" key="2">
    <source>
        <dbReference type="SAM" id="MobiDB-lite"/>
    </source>
</evidence>
<dbReference type="STRING" id="303698.A0A1V6SRA5"/>
<feature type="compositionally biased region" description="Low complexity" evidence="2">
    <location>
        <begin position="649"/>
        <end position="662"/>
    </location>
</feature>
<dbReference type="InterPro" id="IPR050987">
    <property type="entry name" value="AtrR-like"/>
</dbReference>
<protein>
    <recommendedName>
        <fullName evidence="3">Xylanolytic transcriptional activator regulatory domain-containing protein</fullName>
    </recommendedName>
</protein>
<organism evidence="4 5">
    <name type="scientific">Penicillium steckii</name>
    <dbReference type="NCBI Taxonomy" id="303698"/>
    <lineage>
        <taxon>Eukaryota</taxon>
        <taxon>Fungi</taxon>
        <taxon>Dikarya</taxon>
        <taxon>Ascomycota</taxon>
        <taxon>Pezizomycotina</taxon>
        <taxon>Eurotiomycetes</taxon>
        <taxon>Eurotiomycetidae</taxon>
        <taxon>Eurotiales</taxon>
        <taxon>Aspergillaceae</taxon>
        <taxon>Penicillium</taxon>
    </lineage>
</organism>
<evidence type="ECO:0000313" key="5">
    <source>
        <dbReference type="Proteomes" id="UP000191285"/>
    </source>
</evidence>
<dbReference type="GO" id="GO:0003677">
    <property type="term" value="F:DNA binding"/>
    <property type="evidence" value="ECO:0007669"/>
    <property type="project" value="InterPro"/>
</dbReference>
<feature type="compositionally biased region" description="Polar residues" evidence="2">
    <location>
        <begin position="128"/>
        <end position="140"/>
    </location>
</feature>
<accession>A0A1V6SRA5</accession>
<dbReference type="EMBL" id="MLKD01000025">
    <property type="protein sequence ID" value="OQE16103.1"/>
    <property type="molecule type" value="Genomic_DNA"/>
</dbReference>